<keyword evidence="3" id="KW-1185">Reference proteome</keyword>
<dbReference type="KEGG" id="tad:TRIADDRAFT_54898"/>
<reference evidence="2 3" key="1">
    <citation type="journal article" date="2008" name="Nature">
        <title>The Trichoplax genome and the nature of placozoans.</title>
        <authorList>
            <person name="Srivastava M."/>
            <person name="Begovic E."/>
            <person name="Chapman J."/>
            <person name="Putnam N.H."/>
            <person name="Hellsten U."/>
            <person name="Kawashima T."/>
            <person name="Kuo A."/>
            <person name="Mitros T."/>
            <person name="Salamov A."/>
            <person name="Carpenter M.L."/>
            <person name="Signorovitch A.Y."/>
            <person name="Moreno M.A."/>
            <person name="Kamm K."/>
            <person name="Grimwood J."/>
            <person name="Schmutz J."/>
            <person name="Shapiro H."/>
            <person name="Grigoriev I.V."/>
            <person name="Buss L.W."/>
            <person name="Schierwater B."/>
            <person name="Dellaporta S.L."/>
            <person name="Rokhsar D.S."/>
        </authorList>
    </citation>
    <scope>NUCLEOTIDE SEQUENCE [LARGE SCALE GENOMIC DNA]</scope>
    <source>
        <strain evidence="2 3">Grell-BS-1999</strain>
    </source>
</reference>
<dbReference type="GeneID" id="6751870"/>
<dbReference type="OMA" id="KMKVNVW"/>
<gene>
    <name evidence="2" type="ORF">TRIADDRAFT_54898</name>
</gene>
<evidence type="ECO:0000256" key="1">
    <source>
        <dbReference type="SAM" id="MobiDB-lite"/>
    </source>
</evidence>
<feature type="region of interest" description="Disordered" evidence="1">
    <location>
        <begin position="74"/>
        <end position="95"/>
    </location>
</feature>
<accession>B3RTA9</accession>
<dbReference type="OrthoDB" id="5947521at2759"/>
<proteinExistence type="predicted"/>
<evidence type="ECO:0000313" key="2">
    <source>
        <dbReference type="EMBL" id="EDV27196.1"/>
    </source>
</evidence>
<dbReference type="HOGENOM" id="CLU_1002017_0_0_1"/>
<dbReference type="CTD" id="6751870"/>
<name>B3RTA9_TRIAD</name>
<sequence length="249" mass="29076">MSASENSQTNYSDIPFGFQARIRFQATRQLQQVKRDANIAHLRRQQFESERYGNIWNKPPPDFSYPLYASKSFRNTSKSNRKDSPKQSSSSTFVKKHLDDHLPTVVKTGRKEPRFVISHHLSSSFQAKIDHARREYPNHPEFTDPKPHEFRKLADIKKLGLNRFATAYEHDPGGLHIKSEGVYKLYEDYDNSRPAKTSRTFDSSKNFCFTFPNRTKWDPKLILKQDPYYPSFSAHGAFLDRVARRLNTN</sequence>
<dbReference type="Proteomes" id="UP000009022">
    <property type="component" value="Unassembled WGS sequence"/>
</dbReference>
<organism evidence="2 3">
    <name type="scientific">Trichoplax adhaerens</name>
    <name type="common">Trichoplax reptans</name>
    <dbReference type="NCBI Taxonomy" id="10228"/>
    <lineage>
        <taxon>Eukaryota</taxon>
        <taxon>Metazoa</taxon>
        <taxon>Placozoa</taxon>
        <taxon>Uniplacotomia</taxon>
        <taxon>Trichoplacea</taxon>
        <taxon>Trichoplacidae</taxon>
        <taxon>Trichoplax</taxon>
    </lineage>
</organism>
<dbReference type="EMBL" id="DS985243">
    <property type="protein sequence ID" value="EDV27196.1"/>
    <property type="molecule type" value="Genomic_DNA"/>
</dbReference>
<dbReference type="AlphaFoldDB" id="B3RTA9"/>
<evidence type="ECO:0000313" key="3">
    <source>
        <dbReference type="Proteomes" id="UP000009022"/>
    </source>
</evidence>
<dbReference type="InParanoid" id="B3RTA9"/>
<dbReference type="RefSeq" id="XP_002111192.1">
    <property type="nucleotide sequence ID" value="XM_002111156.1"/>
</dbReference>
<protein>
    <submittedName>
        <fullName evidence="2">Uncharacterized protein</fullName>
    </submittedName>
</protein>